<evidence type="ECO:0000313" key="2">
    <source>
        <dbReference type="Proteomes" id="UP000256805"/>
    </source>
</evidence>
<name>A0A375JBY5_9BURK</name>
<reference evidence="1 2" key="1">
    <citation type="submission" date="2018-01" db="EMBL/GenBank/DDBJ databases">
        <authorList>
            <person name="Gaut B.S."/>
            <person name="Morton B.R."/>
            <person name="Clegg M.T."/>
            <person name="Duvall M.R."/>
        </authorList>
    </citation>
    <scope>NUCLEOTIDE SEQUENCE [LARGE SCALE GENOMIC DNA]</scope>
    <source>
        <strain evidence="1">Cupriavidus taiwanensis cmp 52</strain>
    </source>
</reference>
<dbReference type="AlphaFoldDB" id="A0A375JBY5"/>
<gene>
    <name evidence="1" type="ORF">CBM2634_U220010</name>
</gene>
<evidence type="ECO:0000313" key="1">
    <source>
        <dbReference type="EMBL" id="SPS02705.1"/>
    </source>
</evidence>
<dbReference type="Proteomes" id="UP000256805">
    <property type="component" value="Unassembled WGS sequence"/>
</dbReference>
<sequence>MSKTKQARYTLEFKLEAVRLVKAG</sequence>
<organism evidence="1 2">
    <name type="scientific">Cupriavidus taiwanensis</name>
    <dbReference type="NCBI Taxonomy" id="164546"/>
    <lineage>
        <taxon>Bacteria</taxon>
        <taxon>Pseudomonadati</taxon>
        <taxon>Pseudomonadota</taxon>
        <taxon>Betaproteobacteria</taxon>
        <taxon>Burkholderiales</taxon>
        <taxon>Burkholderiaceae</taxon>
        <taxon>Cupriavidus</taxon>
    </lineage>
</organism>
<dbReference type="EMBL" id="OVTA01000086">
    <property type="protein sequence ID" value="SPS02705.1"/>
    <property type="molecule type" value="Genomic_DNA"/>
</dbReference>
<proteinExistence type="predicted"/>
<protein>
    <submittedName>
        <fullName evidence="1">Transposase</fullName>
    </submittedName>
</protein>
<accession>A0A375JBY5</accession>